<dbReference type="Proteomes" id="UP000515847">
    <property type="component" value="Chromosome"/>
</dbReference>
<organism evidence="1 2">
    <name type="scientific">Thermanaerosceptrum fracticalcis</name>
    <dbReference type="NCBI Taxonomy" id="1712410"/>
    <lineage>
        <taxon>Bacteria</taxon>
        <taxon>Bacillati</taxon>
        <taxon>Bacillota</taxon>
        <taxon>Clostridia</taxon>
        <taxon>Eubacteriales</taxon>
        <taxon>Peptococcaceae</taxon>
        <taxon>Thermanaerosceptrum</taxon>
    </lineage>
</organism>
<proteinExistence type="predicted"/>
<evidence type="ECO:0000313" key="2">
    <source>
        <dbReference type="Proteomes" id="UP000515847"/>
    </source>
</evidence>
<dbReference type="KEGG" id="tfr:BR63_11300"/>
<gene>
    <name evidence="1" type="ORF">BR63_11300</name>
</gene>
<dbReference type="SUPFAM" id="SSF46785">
    <property type="entry name" value="Winged helix' DNA-binding domain"/>
    <property type="match status" value="1"/>
</dbReference>
<evidence type="ECO:0000313" key="1">
    <source>
        <dbReference type="EMBL" id="QNB46844.1"/>
    </source>
</evidence>
<keyword evidence="2" id="KW-1185">Reference proteome</keyword>
<protein>
    <recommendedName>
        <fullName evidence="3">DNA-binding protein</fullName>
    </recommendedName>
</protein>
<name>A0A7G6E440_THEFR</name>
<sequence>MGITAITKETRRMSYDEVLESCGMMQLKCLAALVFVGLPLTANELAKKMANSGAIPYFDRNFVHPRLNELVEKGLVEVKGKRKCTVTGKTCAEYYLSDEGMKVILQLL</sequence>
<dbReference type="OrthoDB" id="2989906at2"/>
<evidence type="ECO:0008006" key="3">
    <source>
        <dbReference type="Google" id="ProtNLM"/>
    </source>
</evidence>
<dbReference type="AlphaFoldDB" id="A0A7G6E440"/>
<dbReference type="InterPro" id="IPR036390">
    <property type="entry name" value="WH_DNA-bd_sf"/>
</dbReference>
<dbReference type="EMBL" id="CP045798">
    <property type="protein sequence ID" value="QNB46844.1"/>
    <property type="molecule type" value="Genomic_DNA"/>
</dbReference>
<dbReference type="RefSeq" id="WP_153802005.1">
    <property type="nucleotide sequence ID" value="NZ_CP045798.1"/>
</dbReference>
<accession>A0A7G6E440</accession>
<reference evidence="1 2" key="1">
    <citation type="journal article" date="2019" name="Front. Microbiol.">
        <title>Thermoanaerosceptrum fracticalcis gen. nov. sp. nov., a Novel Fumarate-Fermenting Microorganism From a Deep Fractured Carbonate Aquifer of the US Great Basin.</title>
        <authorList>
            <person name="Hamilton-Brehm S.D."/>
            <person name="Stewart L.E."/>
            <person name="Zavarin M."/>
            <person name="Caldwell M."/>
            <person name="Lawson P.A."/>
            <person name="Onstott T.C."/>
            <person name="Grzymski J."/>
            <person name="Neveux I."/>
            <person name="Lollar B.S."/>
            <person name="Russell C.E."/>
            <person name="Moser D.P."/>
        </authorList>
    </citation>
    <scope>NUCLEOTIDE SEQUENCE [LARGE SCALE GENOMIC DNA]</scope>
    <source>
        <strain evidence="1 2">DRI-13</strain>
    </source>
</reference>